<dbReference type="Pfam" id="PF00903">
    <property type="entry name" value="Glyoxalase"/>
    <property type="match status" value="1"/>
</dbReference>
<dbReference type="EMBL" id="LXQC01000046">
    <property type="protein sequence ID" value="TFE72049.1"/>
    <property type="molecule type" value="Genomic_DNA"/>
</dbReference>
<proteinExistence type="predicted"/>
<dbReference type="PANTHER" id="PTHR43048:SF3">
    <property type="entry name" value="METHYLMALONYL-COA EPIMERASE, MITOCHONDRIAL"/>
    <property type="match status" value="1"/>
</dbReference>
<keyword evidence="4" id="KW-1185">Reference proteome</keyword>
<accession>A0A4Y8PHF3</accession>
<protein>
    <submittedName>
        <fullName evidence="3">Glyoxalase</fullName>
    </submittedName>
</protein>
<dbReference type="AlphaFoldDB" id="A0A4Y8PHF3"/>
<keyword evidence="1" id="KW-0479">Metal-binding</keyword>
<feature type="domain" description="VOC" evidence="2">
    <location>
        <begin position="4"/>
        <end position="124"/>
    </location>
</feature>
<evidence type="ECO:0000256" key="1">
    <source>
        <dbReference type="ARBA" id="ARBA00022723"/>
    </source>
</evidence>
<comment type="caution">
    <text evidence="3">The sequence shown here is derived from an EMBL/GenBank/DDBJ whole genome shotgun (WGS) entry which is preliminary data.</text>
</comment>
<dbReference type="Proteomes" id="UP000297713">
    <property type="component" value="Unassembled WGS sequence"/>
</dbReference>
<gene>
    <name evidence="3" type="ORF">A7Q10_03805</name>
</gene>
<dbReference type="GO" id="GO:0046491">
    <property type="term" value="P:L-methylmalonyl-CoA metabolic process"/>
    <property type="evidence" value="ECO:0007669"/>
    <property type="project" value="TreeGrafter"/>
</dbReference>
<dbReference type="InterPro" id="IPR029068">
    <property type="entry name" value="Glyas_Bleomycin-R_OHBP_Dase"/>
</dbReference>
<evidence type="ECO:0000313" key="3">
    <source>
        <dbReference type="EMBL" id="TFE72049.1"/>
    </source>
</evidence>
<dbReference type="PANTHER" id="PTHR43048">
    <property type="entry name" value="METHYLMALONYL-COA EPIMERASE"/>
    <property type="match status" value="1"/>
</dbReference>
<dbReference type="RefSeq" id="WP_134439086.1">
    <property type="nucleotide sequence ID" value="NZ_CP065957.1"/>
</dbReference>
<dbReference type="Gene3D" id="3.10.180.10">
    <property type="entry name" value="2,3-Dihydroxybiphenyl 1,2-Dioxygenase, domain 1"/>
    <property type="match status" value="1"/>
</dbReference>
<organism evidence="3 4">
    <name type="scientific">Methylacidiphilum caldifontis</name>
    <dbReference type="NCBI Taxonomy" id="2795386"/>
    <lineage>
        <taxon>Bacteria</taxon>
        <taxon>Pseudomonadati</taxon>
        <taxon>Verrucomicrobiota</taxon>
        <taxon>Methylacidiphilae</taxon>
        <taxon>Methylacidiphilales</taxon>
        <taxon>Methylacidiphilaceae</taxon>
        <taxon>Methylacidiphilum (ex Ratnadevi et al. 2023)</taxon>
    </lineage>
</organism>
<evidence type="ECO:0000259" key="2">
    <source>
        <dbReference type="PROSITE" id="PS51819"/>
    </source>
</evidence>
<dbReference type="GO" id="GO:0004493">
    <property type="term" value="F:methylmalonyl-CoA epimerase activity"/>
    <property type="evidence" value="ECO:0007669"/>
    <property type="project" value="TreeGrafter"/>
</dbReference>
<dbReference type="CDD" id="cd06587">
    <property type="entry name" value="VOC"/>
    <property type="match status" value="1"/>
</dbReference>
<reference evidence="3 4" key="1">
    <citation type="submission" date="2016-05" db="EMBL/GenBank/DDBJ databases">
        <title>Diversity and Homogeneity among Thermoacidophilic Verrucomicrobia Methanotrophs Linked with Geographical Origin.</title>
        <authorList>
            <person name="Erikstad H.-A."/>
            <person name="Smestad N.B."/>
            <person name="Ceballos R.M."/>
            <person name="Birkeland N.-K."/>
        </authorList>
    </citation>
    <scope>NUCLEOTIDE SEQUENCE [LARGE SCALE GENOMIC DNA]</scope>
    <source>
        <strain evidence="3 4">Phi</strain>
    </source>
</reference>
<dbReference type="InterPro" id="IPR037523">
    <property type="entry name" value="VOC_core"/>
</dbReference>
<dbReference type="OrthoDB" id="9815599at2"/>
<name>A0A4Y8PHF3_9BACT</name>
<sequence length="132" mass="15227">MIERFLHVRYRVSNLEKAIYYFVNFLGLQEVGRIVSPRGSKLVFLKAPESECLLELCEFPDSGKVIVPPDLTHLAFSVKDLEEARIKCNKMGWPFTDSVQRAENGLLFTFIDAPDGYEIELIQEDQKDNKKE</sequence>
<dbReference type="PROSITE" id="PS51819">
    <property type="entry name" value="VOC"/>
    <property type="match status" value="1"/>
</dbReference>
<dbReference type="SUPFAM" id="SSF54593">
    <property type="entry name" value="Glyoxalase/Bleomycin resistance protein/Dihydroxybiphenyl dioxygenase"/>
    <property type="match status" value="1"/>
</dbReference>
<dbReference type="GO" id="GO:0046872">
    <property type="term" value="F:metal ion binding"/>
    <property type="evidence" value="ECO:0007669"/>
    <property type="project" value="UniProtKB-KW"/>
</dbReference>
<evidence type="ECO:0000313" key="4">
    <source>
        <dbReference type="Proteomes" id="UP000297713"/>
    </source>
</evidence>
<dbReference type="InterPro" id="IPR051785">
    <property type="entry name" value="MMCE/EMCE_epimerase"/>
</dbReference>
<dbReference type="InterPro" id="IPR004360">
    <property type="entry name" value="Glyas_Fos-R_dOase_dom"/>
</dbReference>